<comment type="caution">
    <text evidence="1">The sequence shown here is derived from an EMBL/GenBank/DDBJ whole genome shotgun (WGS) entry which is preliminary data.</text>
</comment>
<reference evidence="1 2" key="1">
    <citation type="journal article" date="2015" name="Nature">
        <title>rRNA introns, odd ribosomes, and small enigmatic genomes across a large radiation of phyla.</title>
        <authorList>
            <person name="Brown C.T."/>
            <person name="Hug L.A."/>
            <person name="Thomas B.C."/>
            <person name="Sharon I."/>
            <person name="Castelle C.J."/>
            <person name="Singh A."/>
            <person name="Wilkins M.J."/>
            <person name="Williams K.H."/>
            <person name="Banfield J.F."/>
        </authorList>
    </citation>
    <scope>NUCLEOTIDE SEQUENCE [LARGE SCALE GENOMIC DNA]</scope>
</reference>
<evidence type="ECO:0000313" key="2">
    <source>
        <dbReference type="Proteomes" id="UP000034078"/>
    </source>
</evidence>
<dbReference type="AlphaFoldDB" id="A0A837IFA2"/>
<evidence type="ECO:0000313" key="1">
    <source>
        <dbReference type="EMBL" id="KKU00962.1"/>
    </source>
</evidence>
<accession>A0A837IFA2</accession>
<dbReference type="EMBL" id="LCKO01000003">
    <property type="protein sequence ID" value="KKU00962.1"/>
    <property type="molecule type" value="Genomic_DNA"/>
</dbReference>
<dbReference type="Proteomes" id="UP000034078">
    <property type="component" value="Unassembled WGS sequence"/>
</dbReference>
<protein>
    <submittedName>
        <fullName evidence="1">Uncharacterized protein</fullName>
    </submittedName>
</protein>
<name>A0A837IFA2_9BACT</name>
<gene>
    <name evidence="1" type="ORF">UX01_C0003G0015</name>
</gene>
<proteinExistence type="predicted"/>
<sequence>MLKIRLGKVVIYANRDQRLMKRAVAEFFGERHVDQSSPNFEQISSLFNEWLIFDFKVKESRNWVTEYYLKNPDALPADQLAELEQIIKTQTFQMFEIESKRGQYVTVYGLYNGDTYKVFDKALSSNFPGKGSFWNRTAIVDGRRIFVGGNPSFFPITNTPRARKIFLKENGGAEFTAKMALDLLMTKRKEKDPFEDLPQNPQELEISRQKIQKRYSLLASRHGFTPTFDDVVHFVFVENYNHNEADFYTDLIKMGIPEKVLFKHYQLFGDIWNHFPHKKLKGKSPVEL</sequence>
<organism evidence="1 2">
    <name type="scientific">Candidatus Collierbacteria bacterium GW2011_GWB2_45_17</name>
    <dbReference type="NCBI Taxonomy" id="1618388"/>
    <lineage>
        <taxon>Bacteria</taxon>
        <taxon>Candidatus Collieribacteriota</taxon>
    </lineage>
</organism>